<organism evidence="5 6">
    <name type="scientific">Nocardia seriolae</name>
    <dbReference type="NCBI Taxonomy" id="37332"/>
    <lineage>
        <taxon>Bacteria</taxon>
        <taxon>Bacillati</taxon>
        <taxon>Actinomycetota</taxon>
        <taxon>Actinomycetes</taxon>
        <taxon>Mycobacteriales</taxon>
        <taxon>Nocardiaceae</taxon>
        <taxon>Nocardia</taxon>
    </lineage>
</organism>
<proteinExistence type="predicted"/>
<evidence type="ECO:0000313" key="5">
    <source>
        <dbReference type="EMBL" id="GAP30843.1"/>
    </source>
</evidence>
<gene>
    <name evidence="5" type="ORF">NSK11_contig00095-0034</name>
</gene>
<dbReference type="Proteomes" id="UP000037179">
    <property type="component" value="Unassembled WGS sequence"/>
</dbReference>
<comment type="caution">
    <text evidence="5">The sequence shown here is derived from an EMBL/GenBank/DDBJ whole genome shotgun (WGS) entry which is preliminary data.</text>
</comment>
<dbReference type="Gene3D" id="1.10.10.10">
    <property type="entry name" value="Winged helix-like DNA-binding domain superfamily/Winged helix DNA-binding domain"/>
    <property type="match status" value="1"/>
</dbReference>
<dbReference type="SUPFAM" id="SSF46785">
    <property type="entry name" value="Winged helix' DNA-binding domain"/>
    <property type="match status" value="1"/>
</dbReference>
<protein>
    <submittedName>
        <fullName evidence="5">HxlR family transcriptional regulator</fullName>
    </submittedName>
</protein>
<dbReference type="GO" id="GO:0003677">
    <property type="term" value="F:DNA binding"/>
    <property type="evidence" value="ECO:0007669"/>
    <property type="project" value="UniProtKB-KW"/>
</dbReference>
<dbReference type="PANTHER" id="PTHR33204:SF37">
    <property type="entry name" value="HTH-TYPE TRANSCRIPTIONAL REGULATOR YODB"/>
    <property type="match status" value="1"/>
</dbReference>
<dbReference type="InterPro" id="IPR002577">
    <property type="entry name" value="HTH_HxlR"/>
</dbReference>
<dbReference type="InterPro" id="IPR036390">
    <property type="entry name" value="WH_DNA-bd_sf"/>
</dbReference>
<dbReference type="PROSITE" id="PS51118">
    <property type="entry name" value="HTH_HXLR"/>
    <property type="match status" value="1"/>
</dbReference>
<reference evidence="5 6" key="2">
    <citation type="journal article" date="2016" name="Genome Announc.">
        <title>Draft Genome Sequence of Erythromycin- and Oxytetracycline-Sensitive Nocardia seriolae Strain U-1 (NBRC 110359).</title>
        <authorList>
            <person name="Imajoh M."/>
            <person name="Sukeda M."/>
            <person name="Shimizu M."/>
            <person name="Yamane J."/>
            <person name="Ohnishi K."/>
            <person name="Oshima S."/>
        </authorList>
    </citation>
    <scope>NUCLEOTIDE SEQUENCE [LARGE SCALE GENOMIC DNA]</scope>
    <source>
        <strain evidence="5 6">U-1</strain>
    </source>
</reference>
<dbReference type="InterPro" id="IPR036388">
    <property type="entry name" value="WH-like_DNA-bd_sf"/>
</dbReference>
<evidence type="ECO:0000256" key="1">
    <source>
        <dbReference type="ARBA" id="ARBA00023015"/>
    </source>
</evidence>
<evidence type="ECO:0000259" key="4">
    <source>
        <dbReference type="PROSITE" id="PS51118"/>
    </source>
</evidence>
<keyword evidence="1" id="KW-0805">Transcription regulation</keyword>
<name>A0ABC9Z016_9NOCA</name>
<feature type="domain" description="HTH hxlR-type" evidence="4">
    <location>
        <begin position="18"/>
        <end position="116"/>
    </location>
</feature>
<dbReference type="Pfam" id="PF01638">
    <property type="entry name" value="HxlR"/>
    <property type="match status" value="1"/>
</dbReference>
<keyword evidence="2" id="KW-0238">DNA-binding</keyword>
<evidence type="ECO:0000256" key="3">
    <source>
        <dbReference type="ARBA" id="ARBA00023163"/>
    </source>
</evidence>
<evidence type="ECO:0000313" key="6">
    <source>
        <dbReference type="Proteomes" id="UP000037179"/>
    </source>
</evidence>
<dbReference type="EMBL" id="BBYQ01000095">
    <property type="protein sequence ID" value="GAP30843.1"/>
    <property type="molecule type" value="Genomic_DNA"/>
</dbReference>
<reference evidence="6" key="1">
    <citation type="submission" date="2015-07" db="EMBL/GenBank/DDBJ databases">
        <title>Nocardia seriolae U-1 whole genome shotgun sequence.</title>
        <authorList>
            <person name="Imajoh M."/>
            <person name="Fukumoto Y."/>
            <person name="Sukeda M."/>
            <person name="Yamane J."/>
            <person name="Yamasaki K."/>
            <person name="Shimizu M."/>
            <person name="Ohnishi K."/>
            <person name="Oshima S."/>
        </authorList>
    </citation>
    <scope>NUCLEOTIDE SEQUENCE [LARGE SCALE GENOMIC DNA]</scope>
    <source>
        <strain evidence="6">U-1</strain>
    </source>
</reference>
<sequence>MNRETGQIDPADPLRSACPLAATLDLVGDRWTLLVVRDMFAGKRRYTEFLGSPERITTNILADRLRRLERAGIVRAVVYQENPPRREYLLTDTGKALLPAIRALGHWGATHVAGTADATTAFAALRKQTPGAVTG</sequence>
<evidence type="ECO:0000256" key="2">
    <source>
        <dbReference type="ARBA" id="ARBA00023125"/>
    </source>
</evidence>
<keyword evidence="3" id="KW-0804">Transcription</keyword>
<dbReference type="AlphaFoldDB" id="A0ABC9Z016"/>
<dbReference type="PANTHER" id="PTHR33204">
    <property type="entry name" value="TRANSCRIPTIONAL REGULATOR, MARR FAMILY"/>
    <property type="match status" value="1"/>
</dbReference>
<dbReference type="RefSeq" id="WP_045438630.1">
    <property type="nucleotide sequence ID" value="NZ_AP028459.1"/>
</dbReference>
<accession>A0ABC9Z016</accession>
<keyword evidence="6" id="KW-1185">Reference proteome</keyword>